<proteinExistence type="inferred from homology"/>
<evidence type="ECO:0000256" key="1">
    <source>
        <dbReference type="PROSITE-ProRule" id="PRU00285"/>
    </source>
</evidence>
<dbReference type="RefSeq" id="WP_022211460.1">
    <property type="nucleotide sequence ID" value="NZ_JACOOQ010000026.1"/>
</dbReference>
<dbReference type="Gene3D" id="2.60.40.790">
    <property type="match status" value="1"/>
</dbReference>
<comment type="caution">
    <text evidence="4">The sequence shown here is derived from an EMBL/GenBank/DDBJ whole genome shotgun (WGS) entry which is preliminary data.</text>
</comment>
<dbReference type="AlphaFoldDB" id="A0A8I0AC56"/>
<protein>
    <submittedName>
        <fullName evidence="4">Hsp20 family protein</fullName>
    </submittedName>
</protein>
<dbReference type="Proteomes" id="UP000662088">
    <property type="component" value="Unassembled WGS sequence"/>
</dbReference>
<accession>A0A8I0AC56</accession>
<keyword evidence="5" id="KW-1185">Reference proteome</keyword>
<dbReference type="InterPro" id="IPR002068">
    <property type="entry name" value="A-crystallin/Hsp20_dom"/>
</dbReference>
<evidence type="ECO:0000313" key="5">
    <source>
        <dbReference type="Proteomes" id="UP000662088"/>
    </source>
</evidence>
<name>A0A8I0AC56_9CLOT</name>
<reference evidence="4" key="1">
    <citation type="submission" date="2020-08" db="EMBL/GenBank/DDBJ databases">
        <title>Genome public.</title>
        <authorList>
            <person name="Liu C."/>
            <person name="Sun Q."/>
        </authorList>
    </citation>
    <scope>NUCLEOTIDE SEQUENCE</scope>
    <source>
        <strain evidence="4">NSJ-42</strain>
    </source>
</reference>
<organism evidence="4 5">
    <name type="scientific">Clostridium lentum</name>
    <dbReference type="NCBI Taxonomy" id="2763037"/>
    <lineage>
        <taxon>Bacteria</taxon>
        <taxon>Bacillati</taxon>
        <taxon>Bacillota</taxon>
        <taxon>Clostridia</taxon>
        <taxon>Eubacteriales</taxon>
        <taxon>Clostridiaceae</taxon>
        <taxon>Clostridium</taxon>
    </lineage>
</organism>
<dbReference type="InterPro" id="IPR008978">
    <property type="entry name" value="HSP20-like_chaperone"/>
</dbReference>
<dbReference type="PROSITE" id="PS01031">
    <property type="entry name" value="SHSP"/>
    <property type="match status" value="1"/>
</dbReference>
<gene>
    <name evidence="4" type="ORF">H8R92_12240</name>
</gene>
<feature type="domain" description="SHSP" evidence="3">
    <location>
        <begin position="41"/>
        <end position="154"/>
    </location>
</feature>
<evidence type="ECO:0000256" key="2">
    <source>
        <dbReference type="RuleBase" id="RU003616"/>
    </source>
</evidence>
<dbReference type="Pfam" id="PF00011">
    <property type="entry name" value="HSP20"/>
    <property type="match status" value="1"/>
</dbReference>
<evidence type="ECO:0000259" key="3">
    <source>
        <dbReference type="PROSITE" id="PS01031"/>
    </source>
</evidence>
<dbReference type="SUPFAM" id="SSF49764">
    <property type="entry name" value="HSP20-like chaperones"/>
    <property type="match status" value="1"/>
</dbReference>
<sequence length="156" mass="17976">MFNIFPYVFQTTFNTLMNSDFIDSIIDSVLNNETVNNMINEIENMASLDINLSEREKEYIISGRLPGVKKSDIDVDYNNNYVTIKVKRNQFFSNGQNFSVTIIGPENEEIKDFYVGNVDPYSIKAVFKDNLLTVHVPKKNKIDDKVTIINVDYTVK</sequence>
<evidence type="ECO:0000313" key="4">
    <source>
        <dbReference type="EMBL" id="MBC5641166.1"/>
    </source>
</evidence>
<comment type="similarity">
    <text evidence="1 2">Belongs to the small heat shock protein (HSP20) family.</text>
</comment>
<dbReference type="EMBL" id="JACOOQ010000026">
    <property type="protein sequence ID" value="MBC5641166.1"/>
    <property type="molecule type" value="Genomic_DNA"/>
</dbReference>